<accession>A0A9D4BXD6</accession>
<organism evidence="1 2">
    <name type="scientific">Dreissena polymorpha</name>
    <name type="common">Zebra mussel</name>
    <name type="synonym">Mytilus polymorpha</name>
    <dbReference type="NCBI Taxonomy" id="45954"/>
    <lineage>
        <taxon>Eukaryota</taxon>
        <taxon>Metazoa</taxon>
        <taxon>Spiralia</taxon>
        <taxon>Lophotrochozoa</taxon>
        <taxon>Mollusca</taxon>
        <taxon>Bivalvia</taxon>
        <taxon>Autobranchia</taxon>
        <taxon>Heteroconchia</taxon>
        <taxon>Euheterodonta</taxon>
        <taxon>Imparidentia</taxon>
        <taxon>Neoheterodontei</taxon>
        <taxon>Myida</taxon>
        <taxon>Dreissenoidea</taxon>
        <taxon>Dreissenidae</taxon>
        <taxon>Dreissena</taxon>
    </lineage>
</organism>
<evidence type="ECO:0000313" key="1">
    <source>
        <dbReference type="EMBL" id="KAH3711903.1"/>
    </source>
</evidence>
<evidence type="ECO:0000313" key="2">
    <source>
        <dbReference type="Proteomes" id="UP000828390"/>
    </source>
</evidence>
<protein>
    <submittedName>
        <fullName evidence="1">Uncharacterized protein</fullName>
    </submittedName>
</protein>
<name>A0A9D4BXD6_DREPO</name>
<reference evidence="1" key="2">
    <citation type="submission" date="2020-11" db="EMBL/GenBank/DDBJ databases">
        <authorList>
            <person name="McCartney M.A."/>
            <person name="Auch B."/>
            <person name="Kono T."/>
            <person name="Mallez S."/>
            <person name="Becker A."/>
            <person name="Gohl D.M."/>
            <person name="Silverstein K.A.T."/>
            <person name="Koren S."/>
            <person name="Bechman K.B."/>
            <person name="Herman A."/>
            <person name="Abrahante J.E."/>
            <person name="Garbe J."/>
        </authorList>
    </citation>
    <scope>NUCLEOTIDE SEQUENCE</scope>
    <source>
        <strain evidence="1">Duluth1</strain>
        <tissue evidence="1">Whole animal</tissue>
    </source>
</reference>
<dbReference type="Proteomes" id="UP000828390">
    <property type="component" value="Unassembled WGS sequence"/>
</dbReference>
<gene>
    <name evidence="1" type="ORF">DPMN_071579</name>
</gene>
<reference evidence="1" key="1">
    <citation type="journal article" date="2019" name="bioRxiv">
        <title>The Genome of the Zebra Mussel, Dreissena polymorpha: A Resource for Invasive Species Research.</title>
        <authorList>
            <person name="McCartney M.A."/>
            <person name="Auch B."/>
            <person name="Kono T."/>
            <person name="Mallez S."/>
            <person name="Zhang Y."/>
            <person name="Obille A."/>
            <person name="Becker A."/>
            <person name="Abrahante J.E."/>
            <person name="Garbe J."/>
            <person name="Badalamenti J.P."/>
            <person name="Herman A."/>
            <person name="Mangelson H."/>
            <person name="Liachko I."/>
            <person name="Sullivan S."/>
            <person name="Sone E.D."/>
            <person name="Koren S."/>
            <person name="Silverstein K.A.T."/>
            <person name="Beckman K.B."/>
            <person name="Gohl D.M."/>
        </authorList>
    </citation>
    <scope>NUCLEOTIDE SEQUENCE</scope>
    <source>
        <strain evidence="1">Duluth1</strain>
        <tissue evidence="1">Whole animal</tissue>
    </source>
</reference>
<comment type="caution">
    <text evidence="1">The sequence shown here is derived from an EMBL/GenBank/DDBJ whole genome shotgun (WGS) entry which is preliminary data.</text>
</comment>
<sequence length="69" mass="7920">MIQELISTVSGTHASLFTEHRPSPVDRRFKQNTGFGGYHKHRWYTNIAPCSLLLSVHLPMVDRHRCSSN</sequence>
<proteinExistence type="predicted"/>
<dbReference type="EMBL" id="JAIWYP010000014">
    <property type="protein sequence ID" value="KAH3711903.1"/>
    <property type="molecule type" value="Genomic_DNA"/>
</dbReference>
<keyword evidence="2" id="KW-1185">Reference proteome</keyword>
<dbReference type="AlphaFoldDB" id="A0A9D4BXD6"/>